<proteinExistence type="predicted"/>
<gene>
    <name evidence="1" type="ORF">NTEN_LOCUS22305</name>
</gene>
<organism evidence="1 2">
    <name type="scientific">Nesidiocoris tenuis</name>
    <dbReference type="NCBI Taxonomy" id="355587"/>
    <lineage>
        <taxon>Eukaryota</taxon>
        <taxon>Metazoa</taxon>
        <taxon>Ecdysozoa</taxon>
        <taxon>Arthropoda</taxon>
        <taxon>Hexapoda</taxon>
        <taxon>Insecta</taxon>
        <taxon>Pterygota</taxon>
        <taxon>Neoptera</taxon>
        <taxon>Paraneoptera</taxon>
        <taxon>Hemiptera</taxon>
        <taxon>Heteroptera</taxon>
        <taxon>Panheteroptera</taxon>
        <taxon>Cimicomorpha</taxon>
        <taxon>Miridae</taxon>
        <taxon>Dicyphina</taxon>
        <taxon>Nesidiocoris</taxon>
    </lineage>
</organism>
<dbReference type="Proteomes" id="UP000479000">
    <property type="component" value="Unassembled WGS sequence"/>
</dbReference>
<keyword evidence="2" id="KW-1185">Reference proteome</keyword>
<reference evidence="1 2" key="1">
    <citation type="submission" date="2020-02" db="EMBL/GenBank/DDBJ databases">
        <authorList>
            <person name="Ferguson B K."/>
        </authorList>
    </citation>
    <scope>NUCLEOTIDE SEQUENCE [LARGE SCALE GENOMIC DNA]</scope>
</reference>
<dbReference type="EMBL" id="CADCXU010032809">
    <property type="protein sequence ID" value="CAB0018415.1"/>
    <property type="molecule type" value="Genomic_DNA"/>
</dbReference>
<evidence type="ECO:0000313" key="1">
    <source>
        <dbReference type="EMBL" id="CAB0018415.1"/>
    </source>
</evidence>
<evidence type="ECO:0000313" key="2">
    <source>
        <dbReference type="Proteomes" id="UP000479000"/>
    </source>
</evidence>
<dbReference type="AlphaFoldDB" id="A0A6H5HNQ1"/>
<accession>A0A6H5HNQ1</accession>
<protein>
    <submittedName>
        <fullName evidence="1">Uncharacterized protein</fullName>
    </submittedName>
</protein>
<sequence>MADARTFSAADHRLPRGVRRVHLTCADNKVAAVTEFESATLRTNRVPALSRSPREEILSLWDDTFFSRILMSWSFFFRIRRSSFLGVMSVNLRAPIWYETRLLAGRQGVLQLTGGVRARGVLSPCASSCPHGGVEDENVVVEGISWRIGTAVLRLERYNIENYQPGAYAYPRGQTVLLGTFIYHTRSSHGNLLRFRWKRICWAVVQPIGIQRAGWVRWDTITDEPKT</sequence>
<name>A0A6H5HNQ1_9HEMI</name>